<sequence length="915" mass="102509">MPPKNVPPQLKGAVVPEAMHPHPSGALVIAIDLGTSTATALYAVARDSYDEEGKTKREFKTVSKMTAWPGCRRSDEIACLPTDLIYEKATGQLLYRGYQAQHYLDEPSPEIKREDVFIVEHNKLLLYVDEETITSARYQATRDEILRVLGKTPFEIFQDFLDNIISQIIEVAKRSINSPLEFYKLELGLAFPSGWPPHIHSNVAGTGARAVIKALAANKLSDMSFGLENVFTHSETISGIKEWLRTAIEAAEHSIDLSPQKLNIDGLEEGVAILAIDLGAGTGCMTPLRLFSKHPLQIDRLGDTKSLQISGEVVDAEFERRFRSIITAEDYKGDLNTLIYKVCRAFKDEKKDCGVPPRFGSSTWNIETLGLLANEEKGWKTNCLKIKRNVLDEAYDGTLDSLENEIKEAVAQTPEIKVVVFLGQFGGCSEYLRNRILKSPLNGSLKFFHSQSGKLDVVKGVMSDRLNLQEEFVRASEASSNVGTLVDLEYDSSDPNSLGYRLFPNAVQDGAVLRFADGFYWLKVIEWAIAKVGLSHPNVKDMVLTGVAKKGAPLQESVANVGKNNLRKHEYPEKERNLGFEDILIRSNEPILPCSFDGLSYTSWTVAHEQNQLFVDNKRIQVQRIPFHWDLKKSVKLDSKGNAIGSYTEDDLECYSVPLDKKKGKKRKGTKMLRVLWYELIYKMTDMQIKVHVRLIIPNSPGPFASQLAEEVLLEKDFGESRSISLVKELEISQASRRARRNKVSGELGEQYQVESEFSLRHPKKLRVPVEPMIESPVASRSIRGKNASAAVRSPATKAMSGQRVPPQQLASEDFDVDEDGEKACYPCEKEGKLCDRTYALDKNTNSSSCARCIRRNTFCCPLTPALVRSLAQARKHQDDRERLADLKRQRREESGSSQRSSRDRSVTDTSDALQ</sequence>
<proteinExistence type="predicted"/>
<dbReference type="AlphaFoldDB" id="A0A8T9CH11"/>
<name>A0A8T9CH11_9HELO</name>
<dbReference type="PANTHER" id="PTHR14187:SF5">
    <property type="entry name" value="HEAT SHOCK 70 KDA PROTEIN 12A"/>
    <property type="match status" value="1"/>
</dbReference>
<dbReference type="Proteomes" id="UP000469558">
    <property type="component" value="Unassembled WGS sequence"/>
</dbReference>
<feature type="region of interest" description="Disordered" evidence="1">
    <location>
        <begin position="785"/>
        <end position="810"/>
    </location>
</feature>
<evidence type="ECO:0000313" key="3">
    <source>
        <dbReference type="Proteomes" id="UP000469558"/>
    </source>
</evidence>
<gene>
    <name evidence="2" type="ORF">LSUE1_G001552</name>
</gene>
<feature type="compositionally biased region" description="Basic and acidic residues" evidence="1">
    <location>
        <begin position="876"/>
        <end position="907"/>
    </location>
</feature>
<keyword evidence="3" id="KW-1185">Reference proteome</keyword>
<accession>A0A8T9CH11</accession>
<evidence type="ECO:0000256" key="1">
    <source>
        <dbReference type="SAM" id="MobiDB-lite"/>
    </source>
</evidence>
<dbReference type="EMBL" id="QGMK01000206">
    <property type="protein sequence ID" value="TVY83310.1"/>
    <property type="molecule type" value="Genomic_DNA"/>
</dbReference>
<protein>
    <submittedName>
        <fullName evidence="2">Uncharacterized protein</fullName>
    </submittedName>
</protein>
<feature type="region of interest" description="Disordered" evidence="1">
    <location>
        <begin position="873"/>
        <end position="915"/>
    </location>
</feature>
<dbReference type="OrthoDB" id="3503699at2759"/>
<comment type="caution">
    <text evidence="2">The sequence shown here is derived from an EMBL/GenBank/DDBJ whole genome shotgun (WGS) entry which is preliminary data.</text>
</comment>
<evidence type="ECO:0000313" key="2">
    <source>
        <dbReference type="EMBL" id="TVY83310.1"/>
    </source>
</evidence>
<organism evidence="2 3">
    <name type="scientific">Lachnellula suecica</name>
    <dbReference type="NCBI Taxonomy" id="602035"/>
    <lineage>
        <taxon>Eukaryota</taxon>
        <taxon>Fungi</taxon>
        <taxon>Dikarya</taxon>
        <taxon>Ascomycota</taxon>
        <taxon>Pezizomycotina</taxon>
        <taxon>Leotiomycetes</taxon>
        <taxon>Helotiales</taxon>
        <taxon>Lachnaceae</taxon>
        <taxon>Lachnellula</taxon>
    </lineage>
</organism>
<dbReference type="CDD" id="cd10170">
    <property type="entry name" value="ASKHA_NBD_HSP70"/>
    <property type="match status" value="1"/>
</dbReference>
<reference evidence="2 3" key="1">
    <citation type="submission" date="2018-05" db="EMBL/GenBank/DDBJ databases">
        <title>Genome sequencing and assembly of the regulated plant pathogen Lachnellula willkommii and related sister species for the development of diagnostic species identification markers.</title>
        <authorList>
            <person name="Giroux E."/>
            <person name="Bilodeau G."/>
        </authorList>
    </citation>
    <scope>NUCLEOTIDE SEQUENCE [LARGE SCALE GENOMIC DNA]</scope>
    <source>
        <strain evidence="2 3">CBS 268.59</strain>
    </source>
</reference>
<dbReference type="PANTHER" id="PTHR14187">
    <property type="entry name" value="ALPHA KINASE/ELONGATION FACTOR 2 KINASE"/>
    <property type="match status" value="1"/>
</dbReference>